<evidence type="ECO:0000256" key="1">
    <source>
        <dbReference type="ARBA" id="ARBA00022723"/>
    </source>
</evidence>
<accession>A0A212KK71</accession>
<keyword evidence="2" id="KW-0408">Iron</keyword>
<dbReference type="RefSeq" id="WP_227117926.1">
    <property type="nucleotide sequence ID" value="NZ_LT598928.1"/>
</dbReference>
<evidence type="ECO:0000256" key="3">
    <source>
        <dbReference type="ARBA" id="ARBA00023014"/>
    </source>
</evidence>
<dbReference type="SUPFAM" id="SSF52218">
    <property type="entry name" value="Flavoproteins"/>
    <property type="match status" value="1"/>
</dbReference>
<dbReference type="InterPro" id="IPR017900">
    <property type="entry name" value="4Fe4S_Fe_S_CS"/>
</dbReference>
<feature type="domain" description="4Fe-4S ferredoxin-type" evidence="4">
    <location>
        <begin position="182"/>
        <end position="214"/>
    </location>
</feature>
<reference evidence="5" key="1">
    <citation type="submission" date="2016-04" db="EMBL/GenBank/DDBJ databases">
        <authorList>
            <person name="Evans L.H."/>
            <person name="Alamgir A."/>
            <person name="Owens N."/>
            <person name="Weber N.D."/>
            <person name="Virtaneva K."/>
            <person name="Barbian K."/>
            <person name="Babar A."/>
            <person name="Rosenke K."/>
        </authorList>
    </citation>
    <scope>NUCLEOTIDE SEQUENCE</scope>
    <source>
        <strain evidence="5">92-2</strain>
    </source>
</reference>
<evidence type="ECO:0000259" key="4">
    <source>
        <dbReference type="PROSITE" id="PS51379"/>
    </source>
</evidence>
<dbReference type="PANTHER" id="PTHR43122:SF1">
    <property type="entry name" value="IRON-SULFUR-BINDING PROTEIN"/>
    <property type="match status" value="1"/>
</dbReference>
<gene>
    <name evidence="5" type="ORF">KM92DES2_20264</name>
</gene>
<name>A0A212KK71_9BACT</name>
<dbReference type="SUPFAM" id="SSF54862">
    <property type="entry name" value="4Fe-4S ferredoxins"/>
    <property type="match status" value="1"/>
</dbReference>
<dbReference type="Gene3D" id="3.30.70.20">
    <property type="match status" value="1"/>
</dbReference>
<dbReference type="Gene3D" id="3.40.50.360">
    <property type="match status" value="1"/>
</dbReference>
<evidence type="ECO:0000313" key="5">
    <source>
        <dbReference type="EMBL" id="SBW11975.1"/>
    </source>
</evidence>
<evidence type="ECO:0000256" key="2">
    <source>
        <dbReference type="ARBA" id="ARBA00023004"/>
    </source>
</evidence>
<dbReference type="Pfam" id="PF00037">
    <property type="entry name" value="Fer4"/>
    <property type="match status" value="1"/>
</dbReference>
<dbReference type="GO" id="GO:0046872">
    <property type="term" value="F:metal ion binding"/>
    <property type="evidence" value="ECO:0007669"/>
    <property type="project" value="UniProtKB-KW"/>
</dbReference>
<organism evidence="5">
    <name type="scientific">uncultured Desulfovibrio sp</name>
    <dbReference type="NCBI Taxonomy" id="167968"/>
    <lineage>
        <taxon>Bacteria</taxon>
        <taxon>Pseudomonadati</taxon>
        <taxon>Thermodesulfobacteriota</taxon>
        <taxon>Desulfovibrionia</taxon>
        <taxon>Desulfovibrionales</taxon>
        <taxon>Desulfovibrionaceae</taxon>
        <taxon>Desulfovibrio</taxon>
        <taxon>environmental samples</taxon>
    </lineage>
</organism>
<dbReference type="PROSITE" id="PS51379">
    <property type="entry name" value="4FE4S_FER_2"/>
    <property type="match status" value="2"/>
</dbReference>
<protein>
    <recommendedName>
        <fullName evidence="4">4Fe-4S ferredoxin-type domain-containing protein</fullName>
    </recommendedName>
</protein>
<dbReference type="InterPro" id="IPR017896">
    <property type="entry name" value="4Fe4S_Fe-S-bd"/>
</dbReference>
<sequence>MTPSLHTVFFSPTGSSRKMAQETARALAQELAQNMALARGNDWNWTFPEGRAAAHTLGPEDVLVFAFPVYAGRIPQVLVEPLARLAGHGARAILLAVYGNRHYDDALLEAVDLFGAKGFSVPAAGAFVAEHSMTAKVGAGRPDAEDMAAIADFARSAARIIASGESANVAVPGNRPYKALPPAADIRPQTLDSCTQCGLCASVCPMRVIDADNAAQVAQGCLRCCACVKICPEQAKYFDNPQVDKIVAMLESNCRERREPEVFFAAAGKM</sequence>
<proteinExistence type="predicted"/>
<keyword evidence="1" id="KW-0479">Metal-binding</keyword>
<dbReference type="InterPro" id="IPR029039">
    <property type="entry name" value="Flavoprotein-like_sf"/>
</dbReference>
<dbReference type="PROSITE" id="PS00198">
    <property type="entry name" value="4FE4S_FER_1"/>
    <property type="match status" value="1"/>
</dbReference>
<keyword evidence="3" id="KW-0411">Iron-sulfur</keyword>
<dbReference type="GO" id="GO:0051536">
    <property type="term" value="F:iron-sulfur cluster binding"/>
    <property type="evidence" value="ECO:0007669"/>
    <property type="project" value="UniProtKB-KW"/>
</dbReference>
<dbReference type="PANTHER" id="PTHR43122">
    <property type="entry name" value="FERREDOXIN SUBUNIT OF PYRUVATE:FLAVODOXIN OXIDOREDUCTASE-RELATED"/>
    <property type="match status" value="1"/>
</dbReference>
<feature type="domain" description="4Fe-4S ferredoxin-type" evidence="4">
    <location>
        <begin position="221"/>
        <end position="241"/>
    </location>
</feature>
<dbReference type="EMBL" id="FLUP01000002">
    <property type="protein sequence ID" value="SBW11975.1"/>
    <property type="molecule type" value="Genomic_DNA"/>
</dbReference>
<dbReference type="AlphaFoldDB" id="A0A212KK71"/>